<dbReference type="PANTHER" id="PTHR38166:SF1">
    <property type="entry name" value="C2H2-TYPE DOMAIN-CONTAINING PROTEIN"/>
    <property type="match status" value="1"/>
</dbReference>
<dbReference type="Gene3D" id="3.30.160.60">
    <property type="entry name" value="Classic Zinc Finger"/>
    <property type="match status" value="1"/>
</dbReference>
<keyword evidence="1" id="KW-0479">Metal-binding</keyword>
<dbReference type="InterPro" id="IPR013087">
    <property type="entry name" value="Znf_C2H2_type"/>
</dbReference>
<dbReference type="EMBL" id="JAGPYM010000002">
    <property type="protein sequence ID" value="KAH6898092.1"/>
    <property type="molecule type" value="Genomic_DNA"/>
</dbReference>
<evidence type="ECO:0000313" key="5">
    <source>
        <dbReference type="Proteomes" id="UP000777438"/>
    </source>
</evidence>
<evidence type="ECO:0000313" key="4">
    <source>
        <dbReference type="EMBL" id="KAH6898092.1"/>
    </source>
</evidence>
<gene>
    <name evidence="4" type="ORF">B0T10DRAFT_555429</name>
</gene>
<keyword evidence="1" id="KW-0863">Zinc-finger</keyword>
<accession>A0A9P8WFK9</accession>
<evidence type="ECO:0000259" key="3">
    <source>
        <dbReference type="PROSITE" id="PS50157"/>
    </source>
</evidence>
<feature type="region of interest" description="Disordered" evidence="2">
    <location>
        <begin position="189"/>
        <end position="245"/>
    </location>
</feature>
<dbReference type="Proteomes" id="UP000777438">
    <property type="component" value="Unassembled WGS sequence"/>
</dbReference>
<feature type="region of interest" description="Disordered" evidence="2">
    <location>
        <begin position="1"/>
        <end position="49"/>
    </location>
</feature>
<feature type="compositionally biased region" description="Polar residues" evidence="2">
    <location>
        <begin position="195"/>
        <end position="219"/>
    </location>
</feature>
<dbReference type="AlphaFoldDB" id="A0A9P8WFK9"/>
<feature type="region of interest" description="Disordered" evidence="2">
    <location>
        <begin position="446"/>
        <end position="475"/>
    </location>
</feature>
<dbReference type="OrthoDB" id="4738706at2759"/>
<feature type="compositionally biased region" description="Low complexity" evidence="2">
    <location>
        <begin position="39"/>
        <end position="49"/>
    </location>
</feature>
<feature type="compositionally biased region" description="Basic and acidic residues" evidence="2">
    <location>
        <begin position="221"/>
        <end position="241"/>
    </location>
</feature>
<protein>
    <recommendedName>
        <fullName evidence="3">C2H2-type domain-containing protein</fullName>
    </recommendedName>
</protein>
<feature type="domain" description="C2H2-type" evidence="3">
    <location>
        <begin position="299"/>
        <end position="323"/>
    </location>
</feature>
<reference evidence="4 5" key="1">
    <citation type="journal article" date="2021" name="Nat. Commun.">
        <title>Genetic determinants of endophytism in the Arabidopsis root mycobiome.</title>
        <authorList>
            <person name="Mesny F."/>
            <person name="Miyauchi S."/>
            <person name="Thiergart T."/>
            <person name="Pickel B."/>
            <person name="Atanasova L."/>
            <person name="Karlsson M."/>
            <person name="Huettel B."/>
            <person name="Barry K.W."/>
            <person name="Haridas S."/>
            <person name="Chen C."/>
            <person name="Bauer D."/>
            <person name="Andreopoulos W."/>
            <person name="Pangilinan J."/>
            <person name="LaButti K."/>
            <person name="Riley R."/>
            <person name="Lipzen A."/>
            <person name="Clum A."/>
            <person name="Drula E."/>
            <person name="Henrissat B."/>
            <person name="Kohler A."/>
            <person name="Grigoriev I.V."/>
            <person name="Martin F.M."/>
            <person name="Hacquard S."/>
        </authorList>
    </citation>
    <scope>NUCLEOTIDE SEQUENCE [LARGE SCALE GENOMIC DNA]</scope>
    <source>
        <strain evidence="4 5">MPI-CAGE-CH-0241</strain>
    </source>
</reference>
<keyword evidence="1" id="KW-0862">Zinc</keyword>
<evidence type="ECO:0000256" key="1">
    <source>
        <dbReference type="PROSITE-ProRule" id="PRU00042"/>
    </source>
</evidence>
<organism evidence="4 5">
    <name type="scientific">Thelonectria olida</name>
    <dbReference type="NCBI Taxonomy" id="1576542"/>
    <lineage>
        <taxon>Eukaryota</taxon>
        <taxon>Fungi</taxon>
        <taxon>Dikarya</taxon>
        <taxon>Ascomycota</taxon>
        <taxon>Pezizomycotina</taxon>
        <taxon>Sordariomycetes</taxon>
        <taxon>Hypocreomycetidae</taxon>
        <taxon>Hypocreales</taxon>
        <taxon>Nectriaceae</taxon>
        <taxon>Thelonectria</taxon>
    </lineage>
</organism>
<sequence>MADPLMVGSTSQTEVEPYHELPPSTRTQANEQASETNLSSNSDSVSDSSGIATTFEAHKQQAVDTIMAEAKLILRQNPLVGIRIRAGGRDAARVSKSANTEDNGIRILTWMQGQQKEKEPTMTLSEDALTGLGTKGARAIGEPPFQHTTTHFEPAEMVDTRVTELDDTYPPVELHDTGLSPLETIQKHSHLASKNPGTVTNPVCSSGSSRISQETSGSSKRSREGNDMFRASDDDGRGGDHKKFKRASLPEGFNAPMFACPFYRRNPTKHMKPRSCGGPGWPSIHRLKEHIYRCHKLPIHCPRCGVEFSSQSLLRGHQRLPEGCAVQLVNLPEGIDKEQEMLLRKKQKKGSEEEKWMDAYRILFPDEDGDLIPTPYYDNSQVPEMERQREDALTQYERFQRRELLRVVRNLLEESVSGLAGPLEDQLRGQLVGIIRKAQSEVFLSYRSSDQSREPTGTSLSSSIPETKQSSKSQPAAVVSTVHDLAGSEAPLVLLGEGCIPSELYNFKRDFASLSRVGMGLATNPNAMYGGGEILHTHAKGVDMGDDVRASYEADMSHANLGGGFNSPLFLGDTELESWYANGGF</sequence>
<name>A0A9P8WFK9_9HYPO</name>
<dbReference type="GO" id="GO:0008270">
    <property type="term" value="F:zinc ion binding"/>
    <property type="evidence" value="ECO:0007669"/>
    <property type="project" value="UniProtKB-KW"/>
</dbReference>
<comment type="caution">
    <text evidence="4">The sequence shown here is derived from an EMBL/GenBank/DDBJ whole genome shotgun (WGS) entry which is preliminary data.</text>
</comment>
<dbReference type="PANTHER" id="PTHR38166">
    <property type="entry name" value="C2H2-TYPE DOMAIN-CONTAINING PROTEIN-RELATED"/>
    <property type="match status" value="1"/>
</dbReference>
<evidence type="ECO:0000256" key="2">
    <source>
        <dbReference type="SAM" id="MobiDB-lite"/>
    </source>
</evidence>
<keyword evidence="5" id="KW-1185">Reference proteome</keyword>
<feature type="compositionally biased region" description="Polar residues" evidence="2">
    <location>
        <begin position="446"/>
        <end position="474"/>
    </location>
</feature>
<dbReference type="PROSITE" id="PS50157">
    <property type="entry name" value="ZINC_FINGER_C2H2_2"/>
    <property type="match status" value="1"/>
</dbReference>
<feature type="compositionally biased region" description="Polar residues" evidence="2">
    <location>
        <begin position="24"/>
        <end position="38"/>
    </location>
</feature>
<proteinExistence type="predicted"/>